<dbReference type="Pfam" id="PF00989">
    <property type="entry name" value="PAS"/>
    <property type="match status" value="1"/>
</dbReference>
<evidence type="ECO:0000313" key="6">
    <source>
        <dbReference type="Proteomes" id="UP001595932"/>
    </source>
</evidence>
<dbReference type="PANTHER" id="PTHR44757:SF2">
    <property type="entry name" value="BIOFILM ARCHITECTURE MAINTENANCE PROTEIN MBAA"/>
    <property type="match status" value="1"/>
</dbReference>
<dbReference type="InterPro" id="IPR001633">
    <property type="entry name" value="EAL_dom"/>
</dbReference>
<dbReference type="SUPFAM" id="SSF55073">
    <property type="entry name" value="Nucleotide cyclase"/>
    <property type="match status" value="1"/>
</dbReference>
<dbReference type="SUPFAM" id="SSF141868">
    <property type="entry name" value="EAL domain-like"/>
    <property type="match status" value="1"/>
</dbReference>
<organism evidence="5 6">
    <name type="scientific">Planococcus dechangensis</name>
    <dbReference type="NCBI Taxonomy" id="1176255"/>
    <lineage>
        <taxon>Bacteria</taxon>
        <taxon>Bacillati</taxon>
        <taxon>Bacillota</taxon>
        <taxon>Bacilli</taxon>
        <taxon>Bacillales</taxon>
        <taxon>Caryophanaceae</taxon>
        <taxon>Planococcus</taxon>
    </lineage>
</organism>
<feature type="domain" description="PAC" evidence="2">
    <location>
        <begin position="96"/>
        <end position="148"/>
    </location>
</feature>
<dbReference type="Gene3D" id="3.20.20.450">
    <property type="entry name" value="EAL domain"/>
    <property type="match status" value="1"/>
</dbReference>
<dbReference type="EMBL" id="JBHSGL010000004">
    <property type="protein sequence ID" value="MFC4711806.1"/>
    <property type="molecule type" value="Genomic_DNA"/>
</dbReference>
<feature type="domain" description="PAS" evidence="1">
    <location>
        <begin position="23"/>
        <end position="78"/>
    </location>
</feature>
<dbReference type="InterPro" id="IPR043128">
    <property type="entry name" value="Rev_trsase/Diguanyl_cyclase"/>
</dbReference>
<feature type="domain" description="GGDEF" evidence="4">
    <location>
        <begin position="303"/>
        <end position="434"/>
    </location>
</feature>
<dbReference type="Proteomes" id="UP001595932">
    <property type="component" value="Unassembled WGS sequence"/>
</dbReference>
<feature type="domain" description="EAL" evidence="3">
    <location>
        <begin position="443"/>
        <end position="693"/>
    </location>
</feature>
<evidence type="ECO:0000259" key="1">
    <source>
        <dbReference type="PROSITE" id="PS50112"/>
    </source>
</evidence>
<dbReference type="CDD" id="cd01948">
    <property type="entry name" value="EAL"/>
    <property type="match status" value="1"/>
</dbReference>
<dbReference type="InterPro" id="IPR001610">
    <property type="entry name" value="PAC"/>
</dbReference>
<dbReference type="InterPro" id="IPR013767">
    <property type="entry name" value="PAS_fold"/>
</dbReference>
<dbReference type="InterPro" id="IPR000160">
    <property type="entry name" value="GGDEF_dom"/>
</dbReference>
<dbReference type="InterPro" id="IPR035919">
    <property type="entry name" value="EAL_sf"/>
</dbReference>
<dbReference type="InterPro" id="IPR000700">
    <property type="entry name" value="PAS-assoc_C"/>
</dbReference>
<dbReference type="SUPFAM" id="SSF55785">
    <property type="entry name" value="PYP-like sensor domain (PAS domain)"/>
    <property type="match status" value="2"/>
</dbReference>
<reference evidence="6" key="1">
    <citation type="journal article" date="2019" name="Int. J. Syst. Evol. Microbiol.">
        <title>The Global Catalogue of Microorganisms (GCM) 10K type strain sequencing project: providing services to taxonomists for standard genome sequencing and annotation.</title>
        <authorList>
            <consortium name="The Broad Institute Genomics Platform"/>
            <consortium name="The Broad Institute Genome Sequencing Center for Infectious Disease"/>
            <person name="Wu L."/>
            <person name="Ma J."/>
        </authorList>
    </citation>
    <scope>NUCLEOTIDE SEQUENCE [LARGE SCALE GENOMIC DNA]</scope>
    <source>
        <strain evidence="6">CGMCC 1.12151</strain>
    </source>
</reference>
<evidence type="ECO:0000259" key="4">
    <source>
        <dbReference type="PROSITE" id="PS50887"/>
    </source>
</evidence>
<dbReference type="SMART" id="SM00086">
    <property type="entry name" value="PAC"/>
    <property type="match status" value="2"/>
</dbReference>
<feature type="domain" description="PAS" evidence="1">
    <location>
        <begin position="149"/>
        <end position="218"/>
    </location>
</feature>
<evidence type="ECO:0000259" key="2">
    <source>
        <dbReference type="PROSITE" id="PS50113"/>
    </source>
</evidence>
<dbReference type="InterPro" id="IPR000014">
    <property type="entry name" value="PAS"/>
</dbReference>
<dbReference type="Pfam" id="PF00563">
    <property type="entry name" value="EAL"/>
    <property type="match status" value="1"/>
</dbReference>
<dbReference type="CDD" id="cd01949">
    <property type="entry name" value="GGDEF"/>
    <property type="match status" value="1"/>
</dbReference>
<dbReference type="Gene3D" id="3.30.70.270">
    <property type="match status" value="1"/>
</dbReference>
<evidence type="ECO:0000313" key="5">
    <source>
        <dbReference type="EMBL" id="MFC4711806.1"/>
    </source>
</evidence>
<dbReference type="InterPro" id="IPR035965">
    <property type="entry name" value="PAS-like_dom_sf"/>
</dbReference>
<dbReference type="InterPro" id="IPR029787">
    <property type="entry name" value="Nucleotide_cyclase"/>
</dbReference>
<dbReference type="PROSITE" id="PS50883">
    <property type="entry name" value="EAL"/>
    <property type="match status" value="1"/>
</dbReference>
<dbReference type="PROSITE" id="PS50113">
    <property type="entry name" value="PAC"/>
    <property type="match status" value="1"/>
</dbReference>
<dbReference type="Pfam" id="PF00990">
    <property type="entry name" value="GGDEF"/>
    <property type="match status" value="1"/>
</dbReference>
<dbReference type="Pfam" id="PF08447">
    <property type="entry name" value="PAS_3"/>
    <property type="match status" value="1"/>
</dbReference>
<keyword evidence="6" id="KW-1185">Reference proteome</keyword>
<dbReference type="InterPro" id="IPR013655">
    <property type="entry name" value="PAS_fold_3"/>
</dbReference>
<evidence type="ECO:0000259" key="3">
    <source>
        <dbReference type="PROSITE" id="PS50883"/>
    </source>
</evidence>
<dbReference type="PROSITE" id="PS50112">
    <property type="entry name" value="PAS"/>
    <property type="match status" value="2"/>
</dbReference>
<name>A0ABV9M9L3_9BACL</name>
<sequence length="694" mass="78902">MKHPFKNKVIQMQSLLAFFERTYQSDLNLFGEDVNVIFWGVDLERKELYITEGSEKVYGYSSEEISETDLWYKVIHPEHENRKLELKRSLTGLKGFNIEYKIIKKDGTEAWVQTKGYPIYDTSNKPIRFNGFTLDITSRKSVEEDLAESASKYQTLVENSAQAVYISQNGLFQYTNQQMTRLTGYSQEELSGMKYDQILDEESKRRVLKRVSLYLSGKETKPEEIKIIKKNKAARVVELRSSLITYKGESALMGTLLDVTEKKEALEMIKSLAYFDTLTGLPNRNQFYEKMQTLLTEANNHQTQLAVMFIDLNNLKAVNDTYGHSEGDKLIRKAAIKINEVISSKGFTARYGGDKFVAVVGFEVESEVGRLVESLLKEVPSVLSSTIPVAITIGVSYYPEHGKSIETLLRFADIAMYFSKDNLNGEGKHSIYNPSISQDILKITKLTSDLPKAFQDNQFYLMYQPKVELSSSTIYGVEALIRWQHPDFGFVSPGEFIPIAEKSGQINRIGTYVLETAIKELNALKFPSILSVNISPRQLLQSDFVEQIESVLERQNFPPHRLNLEITESVEVFGMEKTLTILTHLNELGVLISLDDFGTGYSSLSYLTQLPIHYLKIDQSFVRNMEKDNSKKIIVKSIIDIAHNLGIKVIAEGIETSDQAILLNDADCDIGQGYFFSRPLLSKDLNNYVKKSVY</sequence>
<dbReference type="PROSITE" id="PS50887">
    <property type="entry name" value="GGDEF"/>
    <property type="match status" value="1"/>
</dbReference>
<accession>A0ABV9M9L3</accession>
<dbReference type="NCBIfam" id="TIGR00254">
    <property type="entry name" value="GGDEF"/>
    <property type="match status" value="1"/>
</dbReference>
<dbReference type="CDD" id="cd00130">
    <property type="entry name" value="PAS"/>
    <property type="match status" value="2"/>
</dbReference>
<dbReference type="PANTHER" id="PTHR44757">
    <property type="entry name" value="DIGUANYLATE CYCLASE DGCP"/>
    <property type="match status" value="1"/>
</dbReference>
<dbReference type="SMART" id="SM00052">
    <property type="entry name" value="EAL"/>
    <property type="match status" value="1"/>
</dbReference>
<dbReference type="SMART" id="SM00091">
    <property type="entry name" value="PAS"/>
    <property type="match status" value="2"/>
</dbReference>
<dbReference type="InterPro" id="IPR052155">
    <property type="entry name" value="Biofilm_reg_signaling"/>
</dbReference>
<dbReference type="NCBIfam" id="TIGR00229">
    <property type="entry name" value="sensory_box"/>
    <property type="match status" value="2"/>
</dbReference>
<proteinExistence type="predicted"/>
<comment type="caution">
    <text evidence="5">The sequence shown here is derived from an EMBL/GenBank/DDBJ whole genome shotgun (WGS) entry which is preliminary data.</text>
</comment>
<protein>
    <submittedName>
        <fullName evidence="5">EAL domain-containing protein</fullName>
    </submittedName>
</protein>
<gene>
    <name evidence="5" type="ORF">ACFO5U_03020</name>
</gene>
<dbReference type="SMART" id="SM00267">
    <property type="entry name" value="GGDEF"/>
    <property type="match status" value="1"/>
</dbReference>
<dbReference type="Gene3D" id="3.30.450.20">
    <property type="entry name" value="PAS domain"/>
    <property type="match status" value="2"/>
</dbReference>
<dbReference type="RefSeq" id="WP_377276597.1">
    <property type="nucleotide sequence ID" value="NZ_JBHSGL010000004.1"/>
</dbReference>